<keyword evidence="5 6" id="KW-0472">Membrane</keyword>
<organism evidence="8 9">
    <name type="scientific">Bacillus taeanensis</name>
    <dbReference type="NCBI Taxonomy" id="273032"/>
    <lineage>
        <taxon>Bacteria</taxon>
        <taxon>Bacillati</taxon>
        <taxon>Bacillota</taxon>
        <taxon>Bacilli</taxon>
        <taxon>Bacillales</taxon>
        <taxon>Bacillaceae</taxon>
        <taxon>Bacillus</taxon>
    </lineage>
</organism>
<comment type="caution">
    <text evidence="8">The sequence shown here is derived from an EMBL/GenBank/DDBJ whole genome shotgun (WGS) entry which is preliminary data.</text>
</comment>
<keyword evidence="4 6" id="KW-1133">Transmembrane helix</keyword>
<accession>A0A366XVH1</accession>
<dbReference type="EMBL" id="QOCW01000006">
    <property type="protein sequence ID" value="RBW70132.1"/>
    <property type="molecule type" value="Genomic_DNA"/>
</dbReference>
<dbReference type="AlphaFoldDB" id="A0A366XVH1"/>
<reference evidence="8 9" key="1">
    <citation type="submission" date="2018-07" db="EMBL/GenBank/DDBJ databases">
        <title>Lottiidibacillus patelloidae gen. nov., sp. nov., isolated from the intestinal tract of a marine limpet and the reclassification of B. taeanensis BH030017T, B. algicola KMM 3737T and B. hwajinpoensis SW-72T as genus Lottiidibacillus.</title>
        <authorList>
            <person name="Liu R."/>
            <person name="Huang Z."/>
        </authorList>
    </citation>
    <scope>NUCLEOTIDE SEQUENCE [LARGE SCALE GENOMIC DNA]</scope>
    <source>
        <strain evidence="8 9">BH030017</strain>
    </source>
</reference>
<evidence type="ECO:0000256" key="6">
    <source>
        <dbReference type="SAM" id="Phobius"/>
    </source>
</evidence>
<comment type="subcellular location">
    <subcellularLocation>
        <location evidence="1">Cell membrane</location>
        <topology evidence="1">Multi-pass membrane protein</topology>
    </subcellularLocation>
</comment>
<evidence type="ECO:0000259" key="7">
    <source>
        <dbReference type="Pfam" id="PF10035"/>
    </source>
</evidence>
<dbReference type="InterPro" id="IPR051461">
    <property type="entry name" value="UPF0750_membrane"/>
</dbReference>
<dbReference type="InterPro" id="IPR003740">
    <property type="entry name" value="YitT"/>
</dbReference>
<dbReference type="PANTHER" id="PTHR33545">
    <property type="entry name" value="UPF0750 MEMBRANE PROTEIN YITT-RELATED"/>
    <property type="match status" value="1"/>
</dbReference>
<evidence type="ECO:0000256" key="3">
    <source>
        <dbReference type="ARBA" id="ARBA00022692"/>
    </source>
</evidence>
<keyword evidence="3 6" id="KW-0812">Transmembrane</keyword>
<feature type="transmembrane region" description="Helical" evidence="6">
    <location>
        <begin position="105"/>
        <end position="124"/>
    </location>
</feature>
<dbReference type="InterPro" id="IPR015867">
    <property type="entry name" value="N-reg_PII/ATP_PRibTrfase_C"/>
</dbReference>
<dbReference type="InterPro" id="IPR019264">
    <property type="entry name" value="DUF2179"/>
</dbReference>
<dbReference type="RefSeq" id="WP_113805421.1">
    <property type="nucleotide sequence ID" value="NZ_QOCW01000006.1"/>
</dbReference>
<dbReference type="Pfam" id="PF10035">
    <property type="entry name" value="DUF2179"/>
    <property type="match status" value="1"/>
</dbReference>
<name>A0A366XVH1_9BACI</name>
<feature type="transmembrane region" description="Helical" evidence="6">
    <location>
        <begin position="49"/>
        <end position="71"/>
    </location>
</feature>
<evidence type="ECO:0000313" key="8">
    <source>
        <dbReference type="EMBL" id="RBW70132.1"/>
    </source>
</evidence>
<dbReference type="Pfam" id="PF02588">
    <property type="entry name" value="YitT_membrane"/>
    <property type="match status" value="1"/>
</dbReference>
<feature type="transmembrane region" description="Helical" evidence="6">
    <location>
        <begin position="78"/>
        <end position="99"/>
    </location>
</feature>
<evidence type="ECO:0000256" key="5">
    <source>
        <dbReference type="ARBA" id="ARBA00023136"/>
    </source>
</evidence>
<evidence type="ECO:0000256" key="2">
    <source>
        <dbReference type="ARBA" id="ARBA00022475"/>
    </source>
</evidence>
<keyword evidence="2" id="KW-1003">Cell membrane</keyword>
<evidence type="ECO:0000313" key="9">
    <source>
        <dbReference type="Proteomes" id="UP000253314"/>
    </source>
</evidence>
<feature type="transmembrane region" description="Helical" evidence="6">
    <location>
        <begin position="144"/>
        <end position="166"/>
    </location>
</feature>
<dbReference type="Gene3D" id="3.30.70.120">
    <property type="match status" value="1"/>
</dbReference>
<proteinExistence type="predicted"/>
<feature type="transmembrane region" description="Helical" evidence="6">
    <location>
        <begin position="172"/>
        <end position="190"/>
    </location>
</feature>
<evidence type="ECO:0000256" key="1">
    <source>
        <dbReference type="ARBA" id="ARBA00004651"/>
    </source>
</evidence>
<gene>
    <name evidence="8" type="ORF">DS031_08040</name>
</gene>
<sequence length="281" mass="30647">MKLKEILLIHAGLLLIAMNVHYFLVPNSLAAGGVTGLSVLTNKLLPDISIGLIMICINLVLFIVGFIFLGFSFGAKTIYASFVLSGFVYLLDFLFPVAQPLGEDILIQLLIGFSIGAFGMALVFSQGTSTGGTDILAMILNKYVSINIGKAVLMCDIFIAVSAAFIFGVEKAMYGVFGVFLNGFIIDYVLQQFNNHKEIVIISEQSEEIRNYIVKGLGKGTTMHAAVGGYSNSEKQVITTILNNKDFSLLKKFIFEVDPRAFITVHDAKEVYGASIQKQFV</sequence>
<dbReference type="PIRSF" id="PIRSF006483">
    <property type="entry name" value="Membrane_protein_YitT"/>
    <property type="match status" value="1"/>
</dbReference>
<dbReference type="GO" id="GO:0005886">
    <property type="term" value="C:plasma membrane"/>
    <property type="evidence" value="ECO:0007669"/>
    <property type="project" value="UniProtKB-SubCell"/>
</dbReference>
<feature type="domain" description="DUF2179" evidence="7">
    <location>
        <begin position="220"/>
        <end position="273"/>
    </location>
</feature>
<dbReference type="OrthoDB" id="1758221at2"/>
<protein>
    <recommendedName>
        <fullName evidence="7">DUF2179 domain-containing protein</fullName>
    </recommendedName>
</protein>
<keyword evidence="9" id="KW-1185">Reference proteome</keyword>
<dbReference type="CDD" id="cd16380">
    <property type="entry name" value="YitT_C"/>
    <property type="match status" value="1"/>
</dbReference>
<evidence type="ECO:0000256" key="4">
    <source>
        <dbReference type="ARBA" id="ARBA00022989"/>
    </source>
</evidence>
<dbReference type="PANTHER" id="PTHR33545:SF9">
    <property type="entry name" value="UPF0750 MEMBRANE PROTEIN YITE"/>
    <property type="match status" value="1"/>
</dbReference>
<dbReference type="Proteomes" id="UP000253314">
    <property type="component" value="Unassembled WGS sequence"/>
</dbReference>